<dbReference type="EMBL" id="BMAW01028903">
    <property type="protein sequence ID" value="GFU09695.1"/>
    <property type="molecule type" value="Genomic_DNA"/>
</dbReference>
<evidence type="ECO:0000313" key="1">
    <source>
        <dbReference type="EMBL" id="GFU09695.1"/>
    </source>
</evidence>
<dbReference type="AlphaFoldDB" id="A0A8X6QB60"/>
<name>A0A8X6QB60_NEPPI</name>
<gene>
    <name evidence="1" type="ORF">NPIL_629381</name>
</gene>
<proteinExistence type="predicted"/>
<sequence length="115" mass="13452">MIALGVWCSIYGCFGSRGVNRKRRCCLVFRSCDPTKNTMTRKRVYEVDYGAELFKVGVMFQREALRGNFHEAVIRNQCLTANRYFGNKRANRKTSMQICPKLVKSDDERHFKSVW</sequence>
<reference evidence="1" key="1">
    <citation type="submission" date="2020-08" db="EMBL/GenBank/DDBJ databases">
        <title>Multicomponent nature underlies the extraordinary mechanical properties of spider dragline silk.</title>
        <authorList>
            <person name="Kono N."/>
            <person name="Nakamura H."/>
            <person name="Mori M."/>
            <person name="Yoshida Y."/>
            <person name="Ohtoshi R."/>
            <person name="Malay A.D."/>
            <person name="Moran D.A.P."/>
            <person name="Tomita M."/>
            <person name="Numata K."/>
            <person name="Arakawa K."/>
        </authorList>
    </citation>
    <scope>NUCLEOTIDE SEQUENCE</scope>
</reference>
<organism evidence="1 2">
    <name type="scientific">Nephila pilipes</name>
    <name type="common">Giant wood spider</name>
    <name type="synonym">Nephila maculata</name>
    <dbReference type="NCBI Taxonomy" id="299642"/>
    <lineage>
        <taxon>Eukaryota</taxon>
        <taxon>Metazoa</taxon>
        <taxon>Ecdysozoa</taxon>
        <taxon>Arthropoda</taxon>
        <taxon>Chelicerata</taxon>
        <taxon>Arachnida</taxon>
        <taxon>Araneae</taxon>
        <taxon>Araneomorphae</taxon>
        <taxon>Entelegynae</taxon>
        <taxon>Araneoidea</taxon>
        <taxon>Nephilidae</taxon>
        <taxon>Nephila</taxon>
    </lineage>
</organism>
<dbReference type="Proteomes" id="UP000887013">
    <property type="component" value="Unassembled WGS sequence"/>
</dbReference>
<comment type="caution">
    <text evidence="1">The sequence shown here is derived from an EMBL/GenBank/DDBJ whole genome shotgun (WGS) entry which is preliminary data.</text>
</comment>
<protein>
    <submittedName>
        <fullName evidence="1">Uncharacterized protein</fullName>
    </submittedName>
</protein>
<accession>A0A8X6QB60</accession>
<keyword evidence="2" id="KW-1185">Reference proteome</keyword>
<evidence type="ECO:0000313" key="2">
    <source>
        <dbReference type="Proteomes" id="UP000887013"/>
    </source>
</evidence>